<dbReference type="Pfam" id="PF01501">
    <property type="entry name" value="Glyco_transf_8"/>
    <property type="match status" value="1"/>
</dbReference>
<evidence type="ECO:0000256" key="2">
    <source>
        <dbReference type="ARBA" id="ARBA00006351"/>
    </source>
</evidence>
<dbReference type="CDD" id="cd06430">
    <property type="entry name" value="GT8_like_2"/>
    <property type="match status" value="1"/>
</dbReference>
<reference evidence="16" key="1">
    <citation type="submission" date="2025-08" db="UniProtKB">
        <authorList>
            <consortium name="Ensembl"/>
        </authorList>
    </citation>
    <scope>IDENTIFICATION</scope>
</reference>
<dbReference type="EC" id="2.4.2.42" evidence="11"/>
<dbReference type="Proteomes" id="UP000694521">
    <property type="component" value="Unplaced"/>
</dbReference>
<keyword evidence="7" id="KW-1133">Transmembrane helix</keyword>
<dbReference type="PANTHER" id="PTHR46012:SF3">
    <property type="entry name" value="GLUCOSIDE XYLOSYLTRANSFERASE 1"/>
    <property type="match status" value="1"/>
</dbReference>
<evidence type="ECO:0000256" key="5">
    <source>
        <dbReference type="ARBA" id="ARBA00022692"/>
    </source>
</evidence>
<comment type="catalytic activity">
    <reaction evidence="14">
        <text>3-O-(beta-D-glucosyl)-L-seryl-[EGF-like domain protein] + UDP-alpha-D-xylose = 3-O-[alpha-D-xylosyl-(1-&gt;3)-beta-D-glucosyl]-L-seryl-[EGF-like domain protein] + UDP + H(+)</text>
        <dbReference type="Rhea" id="RHEA:56064"/>
        <dbReference type="Rhea" id="RHEA-COMP:14610"/>
        <dbReference type="Rhea" id="RHEA-COMP:14611"/>
        <dbReference type="ChEBI" id="CHEBI:15378"/>
        <dbReference type="ChEBI" id="CHEBI:57632"/>
        <dbReference type="ChEBI" id="CHEBI:58223"/>
        <dbReference type="ChEBI" id="CHEBI:140575"/>
        <dbReference type="ChEBI" id="CHEBI:140576"/>
        <dbReference type="EC" id="2.4.2.42"/>
    </reaction>
</comment>
<evidence type="ECO:0000256" key="10">
    <source>
        <dbReference type="ARBA" id="ARBA00037301"/>
    </source>
</evidence>
<evidence type="ECO:0000256" key="15">
    <source>
        <dbReference type="SAM" id="MobiDB-lite"/>
    </source>
</evidence>
<evidence type="ECO:0000256" key="9">
    <source>
        <dbReference type="ARBA" id="ARBA00023180"/>
    </source>
</evidence>
<keyword evidence="17" id="KW-1185">Reference proteome</keyword>
<evidence type="ECO:0000256" key="11">
    <source>
        <dbReference type="ARBA" id="ARBA00038854"/>
    </source>
</evidence>
<reference evidence="16" key="2">
    <citation type="submission" date="2025-09" db="UniProtKB">
        <authorList>
            <consortium name="Ensembl"/>
        </authorList>
    </citation>
    <scope>IDENTIFICATION</scope>
</reference>
<dbReference type="AlphaFoldDB" id="A0A8B9ELQ0"/>
<evidence type="ECO:0000256" key="3">
    <source>
        <dbReference type="ARBA" id="ARBA00022676"/>
    </source>
</evidence>
<evidence type="ECO:0000313" key="16">
    <source>
        <dbReference type="Ensembl" id="ENSACDP00005023424.1"/>
    </source>
</evidence>
<dbReference type="FunFam" id="3.90.550.10:FF:000042">
    <property type="entry name" value="Glucoside xylosyltransferase 1"/>
    <property type="match status" value="1"/>
</dbReference>
<evidence type="ECO:0000313" key="17">
    <source>
        <dbReference type="Proteomes" id="UP000694521"/>
    </source>
</evidence>
<evidence type="ECO:0000256" key="14">
    <source>
        <dbReference type="ARBA" id="ARBA00049181"/>
    </source>
</evidence>
<feature type="region of interest" description="Disordered" evidence="15">
    <location>
        <begin position="38"/>
        <end position="75"/>
    </location>
</feature>
<evidence type="ECO:0000256" key="6">
    <source>
        <dbReference type="ARBA" id="ARBA00022968"/>
    </source>
</evidence>
<comment type="similarity">
    <text evidence="2">Belongs to the glycosyltransferase 8 family.</text>
</comment>
<accession>A0A8B9ELQ0</accession>
<comment type="function">
    <text evidence="10">Glycosyltransferase which elongates the O-linked glucose attached to EGF-like repeats in the extracellular domain of Notch proteins by catalyzing the addition of xylose.</text>
</comment>
<evidence type="ECO:0000256" key="7">
    <source>
        <dbReference type="ARBA" id="ARBA00022989"/>
    </source>
</evidence>
<dbReference type="GO" id="GO:0016266">
    <property type="term" value="P:protein O-linked glycosylation via N-acetyl-galactosamine"/>
    <property type="evidence" value="ECO:0007669"/>
    <property type="project" value="TreeGrafter"/>
</dbReference>
<feature type="compositionally biased region" description="Low complexity" evidence="15">
    <location>
        <begin position="140"/>
        <end position="152"/>
    </location>
</feature>
<keyword evidence="8" id="KW-0472">Membrane</keyword>
<dbReference type="InterPro" id="IPR029044">
    <property type="entry name" value="Nucleotide-diphossugar_trans"/>
</dbReference>
<dbReference type="PANTHER" id="PTHR46012">
    <property type="entry name" value="IP22168P"/>
    <property type="match status" value="1"/>
</dbReference>
<feature type="region of interest" description="Disordered" evidence="15">
    <location>
        <begin position="140"/>
        <end position="162"/>
    </location>
</feature>
<feature type="compositionally biased region" description="Acidic residues" evidence="15">
    <location>
        <begin position="104"/>
        <end position="114"/>
    </location>
</feature>
<evidence type="ECO:0000256" key="12">
    <source>
        <dbReference type="ARBA" id="ARBA00041060"/>
    </source>
</evidence>
<keyword evidence="5" id="KW-0812">Transmembrane</keyword>
<protein>
    <recommendedName>
        <fullName evidence="12">Glucoside xylosyltransferase 1</fullName>
        <ecNumber evidence="11">2.4.2.42</ecNumber>
    </recommendedName>
    <alternativeName>
        <fullName evidence="13">Glycosyltransferase 8 domain-containing protein 3</fullName>
    </alternativeName>
</protein>
<keyword evidence="3" id="KW-0328">Glycosyltransferase</keyword>
<evidence type="ECO:0000256" key="1">
    <source>
        <dbReference type="ARBA" id="ARBA00004606"/>
    </source>
</evidence>
<evidence type="ECO:0000256" key="8">
    <source>
        <dbReference type="ARBA" id="ARBA00023136"/>
    </source>
</evidence>
<keyword evidence="6" id="KW-0735">Signal-anchor</keyword>
<organism evidence="16 17">
    <name type="scientific">Anser cygnoides</name>
    <name type="common">Swan goose</name>
    <dbReference type="NCBI Taxonomy" id="8845"/>
    <lineage>
        <taxon>Eukaryota</taxon>
        <taxon>Metazoa</taxon>
        <taxon>Chordata</taxon>
        <taxon>Craniata</taxon>
        <taxon>Vertebrata</taxon>
        <taxon>Euteleostomi</taxon>
        <taxon>Archelosauria</taxon>
        <taxon>Archosauria</taxon>
        <taxon>Dinosauria</taxon>
        <taxon>Saurischia</taxon>
        <taxon>Theropoda</taxon>
        <taxon>Coelurosauria</taxon>
        <taxon>Aves</taxon>
        <taxon>Neognathae</taxon>
        <taxon>Galloanserae</taxon>
        <taxon>Anseriformes</taxon>
        <taxon>Anatidae</taxon>
        <taxon>Anserinae</taxon>
        <taxon>Anser</taxon>
    </lineage>
</organism>
<keyword evidence="4" id="KW-0808">Transferase</keyword>
<dbReference type="OrthoDB" id="6238971at2759"/>
<dbReference type="InterPro" id="IPR051993">
    <property type="entry name" value="Glycosyltransferase_8"/>
</dbReference>
<feature type="region of interest" description="Disordered" evidence="15">
    <location>
        <begin position="96"/>
        <end position="121"/>
    </location>
</feature>
<feature type="compositionally biased region" description="Gly residues" evidence="15">
    <location>
        <begin position="153"/>
        <end position="162"/>
    </location>
</feature>
<dbReference type="SUPFAM" id="SSF53448">
    <property type="entry name" value="Nucleotide-diphospho-sugar transferases"/>
    <property type="match status" value="1"/>
</dbReference>
<proteinExistence type="inferred from homology"/>
<comment type="subcellular location">
    <subcellularLocation>
        <location evidence="1">Membrane</location>
        <topology evidence="1">Single-pass type II membrane protein</topology>
    </subcellularLocation>
</comment>
<dbReference type="Ensembl" id="ENSACDT00005028012.1">
    <property type="protein sequence ID" value="ENSACDP00005023424.1"/>
    <property type="gene ID" value="ENSACDG00005016993.1"/>
</dbReference>
<dbReference type="GO" id="GO:0016020">
    <property type="term" value="C:membrane"/>
    <property type="evidence" value="ECO:0007669"/>
    <property type="project" value="UniProtKB-SubCell"/>
</dbReference>
<evidence type="ECO:0000256" key="13">
    <source>
        <dbReference type="ARBA" id="ARBA00042608"/>
    </source>
</evidence>
<dbReference type="Gene3D" id="3.90.550.10">
    <property type="entry name" value="Spore Coat Polysaccharide Biosynthesis Protein SpsA, Chain A"/>
    <property type="match status" value="1"/>
</dbReference>
<evidence type="ECO:0000256" key="4">
    <source>
        <dbReference type="ARBA" id="ARBA00022679"/>
    </source>
</evidence>
<keyword evidence="9" id="KW-0325">Glycoprotein</keyword>
<dbReference type="GO" id="GO:0140563">
    <property type="term" value="F:UDP-D-xylose:beta-D-glucoside alpha-1,3-D-xylosyltransferase activity"/>
    <property type="evidence" value="ECO:0007669"/>
    <property type="project" value="UniProtKB-EC"/>
</dbReference>
<sequence length="532" mass="60579">MILWYNAGEMSMCLQLDKPGTCLGHFFTRPLLRDVFPGGLGKEGGREGRRAGGRAGGRAPGPAPPPGPPLARRGWRRRARWASRCREGPGCCRAPLPGPWRREEEEEEEEEEDAAAGAGGAAVPGLRRLLAALRLQPAGPLPRAGARRPAAGPGTGGGGGGGAGRCKNLSVSFWNSYWMLPSDVCGMNCFWEAAFRYDYMKAHPSEKMHLAVVACGERLEETVTMLRSAIIFSIKPLQFHIFAEDQLHETFKDILDDLPYEGKINYTLYPITFPTESATEWKKLFKPCASQRLFLPLILKNVDSLLYVDTDILFLRPVDDIWSFLRKFNSTQIAAMAPEHEEPRIGWYNRFARHPYYGVTGINSGVMLMNMTRIRRKYFKNDMTTVRLQWGEILMPLLKKYKLNITWGDQDLLNIMFFHNPESLYVFPCQWNYRPDHCIYGSNCKEAEEEGIFILHGNRGVYHDDKQPTFRAVYEAIKNYTFGDDLVHSLLRPLELELQKTMHTYCGRVYKVFIKQLKKSIRDLSVRRSKGR</sequence>
<dbReference type="InterPro" id="IPR002495">
    <property type="entry name" value="Glyco_trans_8"/>
</dbReference>
<name>A0A8B9ELQ0_ANSCY</name>